<dbReference type="PANTHER" id="PTHR43593">
    <property type="match status" value="1"/>
</dbReference>
<comment type="caution">
    <text evidence="3">The sequence shown here is derived from an EMBL/GenBank/DDBJ whole genome shotgun (WGS) entry which is preliminary data.</text>
</comment>
<dbReference type="Pfam" id="PF01408">
    <property type="entry name" value="GFO_IDH_MocA"/>
    <property type="match status" value="1"/>
</dbReference>
<reference evidence="3 4" key="1">
    <citation type="submission" date="2019-03" db="EMBL/GenBank/DDBJ databases">
        <title>Genomic Encyclopedia of Type Strains, Phase IV (KMG-IV): sequencing the most valuable type-strain genomes for metagenomic binning, comparative biology and taxonomic classification.</title>
        <authorList>
            <person name="Goeker M."/>
        </authorList>
    </citation>
    <scope>NUCLEOTIDE SEQUENCE [LARGE SCALE GENOMIC DNA]</scope>
    <source>
        <strain evidence="3 4">DSM 18401</strain>
    </source>
</reference>
<dbReference type="InterPro" id="IPR004104">
    <property type="entry name" value="Gfo/Idh/MocA-like_OxRdtase_C"/>
</dbReference>
<dbReference type="Gene3D" id="3.40.50.720">
    <property type="entry name" value="NAD(P)-binding Rossmann-like Domain"/>
    <property type="match status" value="1"/>
</dbReference>
<feature type="domain" description="Gfo/Idh/MocA-like oxidoreductase N-terminal" evidence="1">
    <location>
        <begin position="7"/>
        <end position="124"/>
    </location>
</feature>
<feature type="domain" description="Gfo/Idh/MocA-like oxidoreductase C-terminal" evidence="2">
    <location>
        <begin position="142"/>
        <end position="365"/>
    </location>
</feature>
<dbReference type="Proteomes" id="UP000295351">
    <property type="component" value="Unassembled WGS sequence"/>
</dbReference>
<organism evidence="3 4">
    <name type="scientific">Shinella granuli</name>
    <dbReference type="NCBI Taxonomy" id="323621"/>
    <lineage>
        <taxon>Bacteria</taxon>
        <taxon>Pseudomonadati</taxon>
        <taxon>Pseudomonadota</taxon>
        <taxon>Alphaproteobacteria</taxon>
        <taxon>Hyphomicrobiales</taxon>
        <taxon>Rhizobiaceae</taxon>
        <taxon>Shinella</taxon>
    </lineage>
</organism>
<proteinExistence type="predicted"/>
<accession>A0A4R2CJA6</accession>
<evidence type="ECO:0000313" key="4">
    <source>
        <dbReference type="Proteomes" id="UP000295351"/>
    </source>
</evidence>
<protein>
    <submittedName>
        <fullName evidence="3">Putative dehydrogenase</fullName>
    </submittedName>
</protein>
<evidence type="ECO:0000259" key="1">
    <source>
        <dbReference type="Pfam" id="PF01408"/>
    </source>
</evidence>
<keyword evidence="4" id="KW-1185">Reference proteome</keyword>
<dbReference type="SUPFAM" id="SSF51735">
    <property type="entry name" value="NAD(P)-binding Rossmann-fold domains"/>
    <property type="match status" value="1"/>
</dbReference>
<dbReference type="EMBL" id="SLVX01000016">
    <property type="protein sequence ID" value="TCN40032.1"/>
    <property type="molecule type" value="Genomic_DNA"/>
</dbReference>
<evidence type="ECO:0000313" key="3">
    <source>
        <dbReference type="EMBL" id="TCN40032.1"/>
    </source>
</evidence>
<evidence type="ECO:0000259" key="2">
    <source>
        <dbReference type="Pfam" id="PF02894"/>
    </source>
</evidence>
<dbReference type="PANTHER" id="PTHR43593:SF1">
    <property type="entry name" value="INOSITOL 2-DEHYDROGENASE"/>
    <property type="match status" value="1"/>
</dbReference>
<dbReference type="InterPro" id="IPR000683">
    <property type="entry name" value="Gfo/Idh/MocA-like_OxRdtase_N"/>
</dbReference>
<dbReference type="AlphaFoldDB" id="A0A4R2CJA6"/>
<dbReference type="Pfam" id="PF02894">
    <property type="entry name" value="GFO_IDH_MocA_C"/>
    <property type="match status" value="1"/>
</dbReference>
<dbReference type="InterPro" id="IPR050424">
    <property type="entry name" value="Gfo-Idh-MocA_inositol_DH"/>
</dbReference>
<dbReference type="SUPFAM" id="SSF55347">
    <property type="entry name" value="Glyceraldehyde-3-phosphate dehydrogenase-like, C-terminal domain"/>
    <property type="match status" value="1"/>
</dbReference>
<dbReference type="InterPro" id="IPR036291">
    <property type="entry name" value="NAD(P)-bd_dom_sf"/>
</dbReference>
<gene>
    <name evidence="3" type="ORF">EV665_116115</name>
</gene>
<name>A0A4R2CJA6_SHIGR</name>
<dbReference type="GO" id="GO:0000166">
    <property type="term" value="F:nucleotide binding"/>
    <property type="evidence" value="ECO:0007669"/>
    <property type="project" value="InterPro"/>
</dbReference>
<dbReference type="Gene3D" id="3.30.360.10">
    <property type="entry name" value="Dihydrodipicolinate Reductase, domain 2"/>
    <property type="match status" value="1"/>
</dbReference>
<sequence length="371" mass="40665">MGLSDLIRYGLIGAGMMGREHLRNIAMTPGSRITAIADPDARSRALAAECVPETAQLFDSADALLASNAVDALVIATPNDTHADVLARILDRGLSLPILLEKPACTSAEQLTWMSTALAGYTAPLWIGMEYRYMPPVTELVEEVRKGTVGDLRMIALREHRFPFKEKVGNWNRYAARTGGTLVEKCCHFFDLMRLIAEDEAVRVYASAGIDVNHADERREDGERPDIIDNAFVTVDFKSGIRASLDLCMFAEGALWQEEFAATGSLGRVECFVPGHRGEDAGRHSEIEISFRQEKRQPERRIVEVDAQVLHAGAHHGATFYAHQKFRKAILGAGPVEVTLQDGLKAVAIGLAAERSAKEKRVVTIDGLTLS</sequence>